<proteinExistence type="inferred from homology"/>
<dbReference type="GO" id="GO:0003677">
    <property type="term" value="F:DNA binding"/>
    <property type="evidence" value="ECO:0007669"/>
    <property type="project" value="InterPro"/>
</dbReference>
<protein>
    <submittedName>
        <fullName evidence="3">Type II toxin-antitoxin system PemK/MazF family toxin</fullName>
    </submittedName>
</protein>
<dbReference type="InterPro" id="IPR011067">
    <property type="entry name" value="Plasmid_toxin/cell-grow_inhib"/>
</dbReference>
<dbReference type="Pfam" id="PF02452">
    <property type="entry name" value="PemK_toxin"/>
    <property type="match status" value="1"/>
</dbReference>
<evidence type="ECO:0000256" key="2">
    <source>
        <dbReference type="ARBA" id="ARBA00022649"/>
    </source>
</evidence>
<name>A0A921EKC5_LACJH</name>
<dbReference type="AlphaFoldDB" id="A0A921EKC5"/>
<dbReference type="EMBL" id="DYYQ01000056">
    <property type="protein sequence ID" value="HJE50143.1"/>
    <property type="molecule type" value="Genomic_DNA"/>
</dbReference>
<comment type="similarity">
    <text evidence="1">Belongs to the PemK/MazF family.</text>
</comment>
<gene>
    <name evidence="3" type="ORF">K8V69_08300</name>
</gene>
<organism evidence="3 4">
    <name type="scientific">Lactobacillus johnsonii</name>
    <dbReference type="NCBI Taxonomy" id="33959"/>
    <lineage>
        <taxon>Bacteria</taxon>
        <taxon>Bacillati</taxon>
        <taxon>Bacillota</taxon>
        <taxon>Bacilli</taxon>
        <taxon>Lactobacillales</taxon>
        <taxon>Lactobacillaceae</taxon>
        <taxon>Lactobacillus</taxon>
    </lineage>
</organism>
<accession>A0A921EKC5</accession>
<sequence>MNKFKQGDIVWANFSPSVGQEMKGKHPTATISLPTWTYSDIIFMVV</sequence>
<evidence type="ECO:0000313" key="3">
    <source>
        <dbReference type="EMBL" id="HJE50143.1"/>
    </source>
</evidence>
<dbReference type="Proteomes" id="UP000732527">
    <property type="component" value="Unassembled WGS sequence"/>
</dbReference>
<evidence type="ECO:0000313" key="4">
    <source>
        <dbReference type="Proteomes" id="UP000732527"/>
    </source>
</evidence>
<dbReference type="Gene3D" id="2.30.30.110">
    <property type="match status" value="1"/>
</dbReference>
<keyword evidence="2" id="KW-1277">Toxin-antitoxin system</keyword>
<reference evidence="3" key="1">
    <citation type="journal article" date="2021" name="PeerJ">
        <title>Extensive microbial diversity within the chicken gut microbiome revealed by metagenomics and culture.</title>
        <authorList>
            <person name="Gilroy R."/>
            <person name="Ravi A."/>
            <person name="Getino M."/>
            <person name="Pursley I."/>
            <person name="Horton D.L."/>
            <person name="Alikhan N.F."/>
            <person name="Baker D."/>
            <person name="Gharbi K."/>
            <person name="Hall N."/>
            <person name="Watson M."/>
            <person name="Adriaenssens E.M."/>
            <person name="Foster-Nyarko E."/>
            <person name="Jarju S."/>
            <person name="Secka A."/>
            <person name="Antonio M."/>
            <person name="Oren A."/>
            <person name="Chaudhuri R.R."/>
            <person name="La Ragione R."/>
            <person name="Hildebrand F."/>
            <person name="Pallen M.J."/>
        </authorList>
    </citation>
    <scope>NUCLEOTIDE SEQUENCE</scope>
    <source>
        <strain evidence="3">CHK192-2623</strain>
    </source>
</reference>
<comment type="caution">
    <text evidence="3">The sequence shown here is derived from an EMBL/GenBank/DDBJ whole genome shotgun (WGS) entry which is preliminary data.</text>
</comment>
<dbReference type="SUPFAM" id="SSF50118">
    <property type="entry name" value="Cell growth inhibitor/plasmid maintenance toxic component"/>
    <property type="match status" value="1"/>
</dbReference>
<dbReference type="InterPro" id="IPR003477">
    <property type="entry name" value="PemK-like"/>
</dbReference>
<evidence type="ECO:0000256" key="1">
    <source>
        <dbReference type="ARBA" id="ARBA00007521"/>
    </source>
</evidence>
<reference evidence="3" key="2">
    <citation type="submission" date="2021-09" db="EMBL/GenBank/DDBJ databases">
        <authorList>
            <person name="Gilroy R."/>
        </authorList>
    </citation>
    <scope>NUCLEOTIDE SEQUENCE</scope>
    <source>
        <strain evidence="3">CHK192-2623</strain>
    </source>
</reference>